<dbReference type="Pfam" id="PF13410">
    <property type="entry name" value="GST_C_2"/>
    <property type="match status" value="1"/>
</dbReference>
<sequence length="218" mass="24669">MLELFAHPFSSYCQKALTALYENDTPFRLRMLSPENPDNFAELLGHWPFGKFPVLVDDGRPVIEASVIVEYLDVHHPGPARLVPADPEAALKVRFWDRFFDNYVATPQNKFVDDALRPADSRDPLGVERAGAMLDKAYGYLERHMAGRQWAVGENFSLADCAAAPQLFYADWTHPIGDRFPAVTAYRERLNARASFARCIEAARPYRPLFPLGAPDRD</sequence>
<dbReference type="GO" id="GO:0016740">
    <property type="term" value="F:transferase activity"/>
    <property type="evidence" value="ECO:0007669"/>
    <property type="project" value="UniProtKB-KW"/>
</dbReference>
<dbReference type="Pfam" id="PF13417">
    <property type="entry name" value="GST_N_3"/>
    <property type="match status" value="1"/>
</dbReference>
<dbReference type="InterPro" id="IPR036282">
    <property type="entry name" value="Glutathione-S-Trfase_C_sf"/>
</dbReference>
<evidence type="ECO:0000259" key="2">
    <source>
        <dbReference type="PROSITE" id="PS50405"/>
    </source>
</evidence>
<organism evidence="3 4">
    <name type="scientific">Jiella endophytica</name>
    <dbReference type="NCBI Taxonomy" id="2558362"/>
    <lineage>
        <taxon>Bacteria</taxon>
        <taxon>Pseudomonadati</taxon>
        <taxon>Pseudomonadota</taxon>
        <taxon>Alphaproteobacteria</taxon>
        <taxon>Hyphomicrobiales</taxon>
        <taxon>Aurantimonadaceae</taxon>
        <taxon>Jiella</taxon>
    </lineage>
</organism>
<dbReference type="CDD" id="cd00570">
    <property type="entry name" value="GST_N_family"/>
    <property type="match status" value="1"/>
</dbReference>
<keyword evidence="4" id="KW-1185">Reference proteome</keyword>
<dbReference type="InterPro" id="IPR004045">
    <property type="entry name" value="Glutathione_S-Trfase_N"/>
</dbReference>
<dbReference type="AlphaFoldDB" id="A0A4Y8R9S2"/>
<dbReference type="SUPFAM" id="SSF47616">
    <property type="entry name" value="GST C-terminal domain-like"/>
    <property type="match status" value="1"/>
</dbReference>
<dbReference type="EMBL" id="SOZD01000009">
    <property type="protein sequence ID" value="TFF18357.1"/>
    <property type="molecule type" value="Genomic_DNA"/>
</dbReference>
<protein>
    <submittedName>
        <fullName evidence="3">Glutathione S-transferase family protein</fullName>
    </submittedName>
</protein>
<dbReference type="InterPro" id="IPR040079">
    <property type="entry name" value="Glutathione_S-Trfase"/>
</dbReference>
<proteinExistence type="predicted"/>
<dbReference type="RefSeq" id="WP_134763951.1">
    <property type="nucleotide sequence ID" value="NZ_SOZD01000009.1"/>
</dbReference>
<dbReference type="SFLD" id="SFLDS00019">
    <property type="entry name" value="Glutathione_Transferase_(cytos"/>
    <property type="match status" value="1"/>
</dbReference>
<feature type="domain" description="GST C-terminal" evidence="2">
    <location>
        <begin position="86"/>
        <end position="209"/>
    </location>
</feature>
<evidence type="ECO:0000313" key="4">
    <source>
        <dbReference type="Proteomes" id="UP000298179"/>
    </source>
</evidence>
<feature type="domain" description="GST N-terminal" evidence="1">
    <location>
        <begin position="1"/>
        <end position="80"/>
    </location>
</feature>
<dbReference type="PROSITE" id="PS50405">
    <property type="entry name" value="GST_CTER"/>
    <property type="match status" value="1"/>
</dbReference>
<dbReference type="SFLD" id="SFLDG00358">
    <property type="entry name" value="Main_(cytGST)"/>
    <property type="match status" value="1"/>
</dbReference>
<comment type="caution">
    <text evidence="3">The sequence shown here is derived from an EMBL/GenBank/DDBJ whole genome shotgun (WGS) entry which is preliminary data.</text>
</comment>
<dbReference type="InterPro" id="IPR010987">
    <property type="entry name" value="Glutathione-S-Trfase_C-like"/>
</dbReference>
<dbReference type="Gene3D" id="1.20.1050.10">
    <property type="match status" value="1"/>
</dbReference>
<dbReference type="SUPFAM" id="SSF52833">
    <property type="entry name" value="Thioredoxin-like"/>
    <property type="match status" value="1"/>
</dbReference>
<dbReference type="PANTHER" id="PTHR44051">
    <property type="entry name" value="GLUTATHIONE S-TRANSFERASE-RELATED"/>
    <property type="match status" value="1"/>
</dbReference>
<dbReference type="Gene3D" id="3.40.30.10">
    <property type="entry name" value="Glutaredoxin"/>
    <property type="match status" value="1"/>
</dbReference>
<name>A0A4Y8R9S2_9HYPH</name>
<reference evidence="3 4" key="1">
    <citation type="submission" date="2019-03" db="EMBL/GenBank/DDBJ databases">
        <title>Jiella endophytica sp. nov., a novel endophytic bacterium isolated from root of Ficus microcarpa Linn. f.</title>
        <authorList>
            <person name="Tuo L."/>
        </authorList>
    </citation>
    <scope>NUCLEOTIDE SEQUENCE [LARGE SCALE GENOMIC DNA]</scope>
    <source>
        <strain evidence="3 4">CBS5Q-3</strain>
    </source>
</reference>
<dbReference type="InterPro" id="IPR036249">
    <property type="entry name" value="Thioredoxin-like_sf"/>
</dbReference>
<accession>A0A4Y8R9S2</accession>
<dbReference type="PANTHER" id="PTHR44051:SF9">
    <property type="entry name" value="GLUTATHIONE S-TRANSFERASE 1"/>
    <property type="match status" value="1"/>
</dbReference>
<gene>
    <name evidence="3" type="ORF">E3C22_21530</name>
</gene>
<dbReference type="Proteomes" id="UP000298179">
    <property type="component" value="Unassembled WGS sequence"/>
</dbReference>
<dbReference type="CDD" id="cd00299">
    <property type="entry name" value="GST_C_family"/>
    <property type="match status" value="1"/>
</dbReference>
<dbReference type="PROSITE" id="PS50404">
    <property type="entry name" value="GST_NTER"/>
    <property type="match status" value="1"/>
</dbReference>
<keyword evidence="3" id="KW-0808">Transferase</keyword>
<evidence type="ECO:0000313" key="3">
    <source>
        <dbReference type="EMBL" id="TFF18357.1"/>
    </source>
</evidence>
<dbReference type="OrthoDB" id="9782992at2"/>
<dbReference type="PROSITE" id="PS51354">
    <property type="entry name" value="GLUTAREDOXIN_2"/>
    <property type="match status" value="1"/>
</dbReference>
<evidence type="ECO:0000259" key="1">
    <source>
        <dbReference type="PROSITE" id="PS50404"/>
    </source>
</evidence>